<dbReference type="AlphaFoldDB" id="A0AAV2FZM1"/>
<sequence>MRRATVDDEPLIPIPRDQDVEVAKKGDKPKIGNACARTYKGKKGKDDSVVEAEDEPQPNKRPQREIRPSNLVTSPFTAGTKIDTVVAPKKKKKN</sequence>
<name>A0AAV2FZM1_9ROSI</name>
<feature type="compositionally biased region" description="Basic and acidic residues" evidence="1">
    <location>
        <begin position="21"/>
        <end position="30"/>
    </location>
</feature>
<reference evidence="2 3" key="1">
    <citation type="submission" date="2024-04" db="EMBL/GenBank/DDBJ databases">
        <authorList>
            <person name="Fracassetti M."/>
        </authorList>
    </citation>
    <scope>NUCLEOTIDE SEQUENCE [LARGE SCALE GENOMIC DNA]</scope>
</reference>
<protein>
    <submittedName>
        <fullName evidence="2">Uncharacterized protein</fullName>
    </submittedName>
</protein>
<gene>
    <name evidence="2" type="ORF">LTRI10_LOCUS42803</name>
</gene>
<keyword evidence="3" id="KW-1185">Reference proteome</keyword>
<evidence type="ECO:0000256" key="1">
    <source>
        <dbReference type="SAM" id="MobiDB-lite"/>
    </source>
</evidence>
<accession>A0AAV2FZM1</accession>
<organism evidence="2 3">
    <name type="scientific">Linum trigynum</name>
    <dbReference type="NCBI Taxonomy" id="586398"/>
    <lineage>
        <taxon>Eukaryota</taxon>
        <taxon>Viridiplantae</taxon>
        <taxon>Streptophyta</taxon>
        <taxon>Embryophyta</taxon>
        <taxon>Tracheophyta</taxon>
        <taxon>Spermatophyta</taxon>
        <taxon>Magnoliopsida</taxon>
        <taxon>eudicotyledons</taxon>
        <taxon>Gunneridae</taxon>
        <taxon>Pentapetalae</taxon>
        <taxon>rosids</taxon>
        <taxon>fabids</taxon>
        <taxon>Malpighiales</taxon>
        <taxon>Linaceae</taxon>
        <taxon>Linum</taxon>
    </lineage>
</organism>
<dbReference type="EMBL" id="OZ034820">
    <property type="protein sequence ID" value="CAL1402830.1"/>
    <property type="molecule type" value="Genomic_DNA"/>
</dbReference>
<dbReference type="Proteomes" id="UP001497516">
    <property type="component" value="Chromosome 7"/>
</dbReference>
<evidence type="ECO:0000313" key="3">
    <source>
        <dbReference type="Proteomes" id="UP001497516"/>
    </source>
</evidence>
<proteinExistence type="predicted"/>
<feature type="region of interest" description="Disordered" evidence="1">
    <location>
        <begin position="21"/>
        <end position="94"/>
    </location>
</feature>
<evidence type="ECO:0000313" key="2">
    <source>
        <dbReference type="EMBL" id="CAL1402830.1"/>
    </source>
</evidence>